<keyword evidence="4 9" id="KW-1133">Transmembrane helix</keyword>
<keyword evidence="11" id="KW-1185">Reference proteome</keyword>
<dbReference type="Proteomes" id="UP000475862">
    <property type="component" value="Unassembled WGS sequence"/>
</dbReference>
<evidence type="ECO:0000256" key="2">
    <source>
        <dbReference type="ARBA" id="ARBA00009172"/>
    </source>
</evidence>
<dbReference type="PANTHER" id="PTHR23294:SF0">
    <property type="entry name" value="UNC93-LIKE PROTEIN MFSD11"/>
    <property type="match status" value="1"/>
</dbReference>
<dbReference type="InterPro" id="IPR010291">
    <property type="entry name" value="Ion_channel_UNC-93"/>
</dbReference>
<dbReference type="Gene3D" id="1.20.1250.20">
    <property type="entry name" value="MFS general substrate transporter like domains"/>
    <property type="match status" value="1"/>
</dbReference>
<dbReference type="GO" id="GO:0016020">
    <property type="term" value="C:membrane"/>
    <property type="evidence" value="ECO:0007669"/>
    <property type="project" value="UniProtKB-SubCell"/>
</dbReference>
<feature type="transmembrane region" description="Helical" evidence="9">
    <location>
        <begin position="342"/>
        <end position="366"/>
    </location>
</feature>
<dbReference type="InterPro" id="IPR051617">
    <property type="entry name" value="UNC-93-like_regulator"/>
</dbReference>
<keyword evidence="5 9" id="KW-0472">Membrane</keyword>
<organism evidence="10 11">
    <name type="scientific">Aphis glycines</name>
    <name type="common">Soybean aphid</name>
    <dbReference type="NCBI Taxonomy" id="307491"/>
    <lineage>
        <taxon>Eukaryota</taxon>
        <taxon>Metazoa</taxon>
        <taxon>Ecdysozoa</taxon>
        <taxon>Arthropoda</taxon>
        <taxon>Hexapoda</taxon>
        <taxon>Insecta</taxon>
        <taxon>Pterygota</taxon>
        <taxon>Neoptera</taxon>
        <taxon>Paraneoptera</taxon>
        <taxon>Hemiptera</taxon>
        <taxon>Sternorrhyncha</taxon>
        <taxon>Aphidomorpha</taxon>
        <taxon>Aphidoidea</taxon>
        <taxon>Aphididae</taxon>
        <taxon>Aphidini</taxon>
        <taxon>Aphis</taxon>
        <taxon>Aphis</taxon>
    </lineage>
</organism>
<feature type="transmembrane region" description="Helical" evidence="9">
    <location>
        <begin position="226"/>
        <end position="245"/>
    </location>
</feature>
<evidence type="ECO:0000313" key="11">
    <source>
        <dbReference type="Proteomes" id="UP000475862"/>
    </source>
</evidence>
<proteinExistence type="inferred from homology"/>
<evidence type="ECO:0000256" key="5">
    <source>
        <dbReference type="ARBA" id="ARBA00023136"/>
    </source>
</evidence>
<sequence>MDKRLYNISLLGLSFTFLFAAYQSMGNIEKTLLRSVQHDYPSFTGDGYTSLSISYFVFGLANWISPSVVNLTGCKIAMIIGAICYTMFLVSFLWLSSFLLYLMSAVQGIGAAILWTAQGTYLTLNSDSSTMSRNTGIFWTISNISMLLGNAFVFYALQDKNDFDVSTRRFIYTVLIATSVFGTLLFLLLRSPVNPEGIVNERVETISFIQQIKYTKSLFLTKDMRLLNVTFFFTGLHLSFYAGVYSSSIGFTERMGSNRKQLVGLSGLLIGCGEILGGLLFGIFGQKTFDNNTTSKGLSHSAVIALGFIINIVAYGLIFINLPDDSPFGDTIAISFINPNQSLAMFCGFLLGFGDSCINTQLYNIIGLKYSENSAPPMALYNFVQSIAAAASFYYSNYFGIYVQLILLMVSLTMGTLSFFKVEESTNKRYYEAL</sequence>
<keyword evidence="3 9" id="KW-0812">Transmembrane</keyword>
<gene>
    <name evidence="10" type="ORF">AGLY_000764</name>
</gene>
<dbReference type="EMBL" id="VYZN01000001">
    <property type="protein sequence ID" value="KAE9545221.1"/>
    <property type="molecule type" value="Genomic_DNA"/>
</dbReference>
<feature type="transmembrane region" description="Helical" evidence="9">
    <location>
        <begin position="265"/>
        <end position="285"/>
    </location>
</feature>
<protein>
    <recommendedName>
        <fullName evidence="7">UNC93-like protein MFSD11</fullName>
    </recommendedName>
    <alternativeName>
        <fullName evidence="8">Major facilitator superfamily domain-containing protein 11</fullName>
    </alternativeName>
</protein>
<feature type="transmembrane region" description="Helical" evidence="9">
    <location>
        <begin position="297"/>
        <end position="322"/>
    </location>
</feature>
<evidence type="ECO:0000256" key="9">
    <source>
        <dbReference type="SAM" id="Phobius"/>
    </source>
</evidence>
<feature type="transmembrane region" description="Helical" evidence="9">
    <location>
        <begin position="401"/>
        <end position="420"/>
    </location>
</feature>
<dbReference type="Pfam" id="PF05978">
    <property type="entry name" value="UNC-93"/>
    <property type="match status" value="1"/>
</dbReference>
<name>A0A6G0U7X1_APHGL</name>
<feature type="transmembrane region" description="Helical" evidence="9">
    <location>
        <begin position="76"/>
        <end position="95"/>
    </location>
</feature>
<dbReference type="SUPFAM" id="SSF103473">
    <property type="entry name" value="MFS general substrate transporter"/>
    <property type="match status" value="1"/>
</dbReference>
<reference evidence="10 11" key="1">
    <citation type="submission" date="2019-08" db="EMBL/GenBank/DDBJ databases">
        <title>The genome of the soybean aphid Biotype 1, its phylome, world population structure and adaptation to the North American continent.</title>
        <authorList>
            <person name="Giordano R."/>
            <person name="Donthu R.K."/>
            <person name="Hernandez A.G."/>
            <person name="Wright C.L."/>
            <person name="Zimin A.V."/>
        </authorList>
    </citation>
    <scope>NUCLEOTIDE SEQUENCE [LARGE SCALE GENOMIC DNA]</scope>
    <source>
        <tissue evidence="10">Whole aphids</tissue>
    </source>
</reference>
<comment type="similarity">
    <text evidence="2">Belongs to the unc-93 family.</text>
</comment>
<comment type="caution">
    <text evidence="10">The sequence shown here is derived from an EMBL/GenBank/DDBJ whole genome shotgun (WGS) entry which is preliminary data.</text>
</comment>
<evidence type="ECO:0000256" key="8">
    <source>
        <dbReference type="ARBA" id="ARBA00041910"/>
    </source>
</evidence>
<feature type="transmembrane region" description="Helical" evidence="9">
    <location>
        <begin position="47"/>
        <end position="64"/>
    </location>
</feature>
<dbReference type="AlphaFoldDB" id="A0A6G0U7X1"/>
<evidence type="ECO:0000256" key="7">
    <source>
        <dbReference type="ARBA" id="ARBA00040302"/>
    </source>
</evidence>
<dbReference type="PANTHER" id="PTHR23294">
    <property type="entry name" value="ET TRANSLATION PRODUCT-RELATED"/>
    <property type="match status" value="1"/>
</dbReference>
<evidence type="ECO:0000256" key="6">
    <source>
        <dbReference type="ARBA" id="ARBA00023180"/>
    </source>
</evidence>
<feature type="transmembrane region" description="Helical" evidence="9">
    <location>
        <begin position="136"/>
        <end position="157"/>
    </location>
</feature>
<evidence type="ECO:0000313" key="10">
    <source>
        <dbReference type="EMBL" id="KAE9545221.1"/>
    </source>
</evidence>
<dbReference type="InterPro" id="IPR036259">
    <property type="entry name" value="MFS_trans_sf"/>
</dbReference>
<evidence type="ECO:0000256" key="1">
    <source>
        <dbReference type="ARBA" id="ARBA00004141"/>
    </source>
</evidence>
<accession>A0A6G0U7X1</accession>
<dbReference type="OrthoDB" id="196103at2759"/>
<comment type="subcellular location">
    <subcellularLocation>
        <location evidence="1">Membrane</location>
        <topology evidence="1">Multi-pass membrane protein</topology>
    </subcellularLocation>
</comment>
<feature type="transmembrane region" description="Helical" evidence="9">
    <location>
        <begin position="169"/>
        <end position="189"/>
    </location>
</feature>
<evidence type="ECO:0000256" key="4">
    <source>
        <dbReference type="ARBA" id="ARBA00022989"/>
    </source>
</evidence>
<evidence type="ECO:0000256" key="3">
    <source>
        <dbReference type="ARBA" id="ARBA00022692"/>
    </source>
</evidence>
<keyword evidence="6" id="KW-0325">Glycoprotein</keyword>